<comment type="caution">
    <text evidence="1">The sequence shown here is derived from an EMBL/GenBank/DDBJ whole genome shotgun (WGS) entry which is preliminary data.</text>
</comment>
<dbReference type="EMBL" id="ADHJ01000039">
    <property type="protein sequence ID" value="EFU39412.1"/>
    <property type="molecule type" value="Genomic_DNA"/>
</dbReference>
<dbReference type="AlphaFoldDB" id="A0A2R9SQ01"/>
<reference evidence="1 2" key="1">
    <citation type="journal article" date="2010" name="BMC Genomics">
        <title>Genome sequence of the pattern forming Paenibacillus vortex bacterium reveals potential for thriving in complex environments.</title>
        <authorList>
            <person name="Sirota-Madi A."/>
            <person name="Olender T."/>
            <person name="Helman Y."/>
            <person name="Ingham C."/>
            <person name="Brainis I."/>
            <person name="Roth D."/>
            <person name="Hagi E."/>
            <person name="Brodsky L."/>
            <person name="Leshkowitz D."/>
            <person name="Galatenko V."/>
            <person name="Nikolaev V."/>
            <person name="Mugasimangalam R.C."/>
            <person name="Bransburg-Zabary S."/>
            <person name="Gutnick D.L."/>
            <person name="Lancet D."/>
            <person name="Ben-Jacob E."/>
        </authorList>
    </citation>
    <scope>NUCLEOTIDE SEQUENCE [LARGE SCALE GENOMIC DNA]</scope>
    <source>
        <strain evidence="1 2">V453</strain>
    </source>
</reference>
<evidence type="ECO:0000313" key="2">
    <source>
        <dbReference type="Proteomes" id="UP000003094"/>
    </source>
</evidence>
<keyword evidence="2" id="KW-1185">Reference proteome</keyword>
<organism evidence="1 2">
    <name type="scientific">Paenibacillus vortex V453</name>
    <dbReference type="NCBI Taxonomy" id="715225"/>
    <lineage>
        <taxon>Bacteria</taxon>
        <taxon>Bacillati</taxon>
        <taxon>Bacillota</taxon>
        <taxon>Bacilli</taxon>
        <taxon>Bacillales</taxon>
        <taxon>Paenibacillaceae</taxon>
        <taxon>Paenibacillus</taxon>
    </lineage>
</organism>
<gene>
    <name evidence="1" type="ORF">PVOR_24034</name>
</gene>
<dbReference type="KEGG" id="pvo:PVOR_24034"/>
<protein>
    <submittedName>
        <fullName evidence="1">Uncharacterized protein</fullName>
    </submittedName>
</protein>
<sequence length="50" mass="5659">MKMIIIIMTVKGPKVTILISGAESEYIFSKIDDLQTQIIIRKGYFNDGKP</sequence>
<proteinExistence type="predicted"/>
<evidence type="ECO:0000313" key="1">
    <source>
        <dbReference type="EMBL" id="EFU39412.1"/>
    </source>
</evidence>
<dbReference type="Proteomes" id="UP000003094">
    <property type="component" value="Unassembled WGS sequence"/>
</dbReference>
<accession>A0A2R9SQ01</accession>
<name>A0A2R9SQ01_9BACL</name>